<keyword evidence="1" id="KW-1015">Disulfide bond</keyword>
<dbReference type="AlphaFoldDB" id="A0A9W3A854"/>
<dbReference type="PROSITE" id="PS00280">
    <property type="entry name" value="BPTI_KUNITZ_1"/>
    <property type="match status" value="1"/>
</dbReference>
<dbReference type="Pfam" id="PF00014">
    <property type="entry name" value="Kunitz_BPTI"/>
    <property type="match status" value="1"/>
</dbReference>
<accession>A0A9W3A854</accession>
<dbReference type="InterPro" id="IPR036880">
    <property type="entry name" value="Kunitz_BPTI_sf"/>
</dbReference>
<protein>
    <submittedName>
        <fullName evidence="4">Kunitz-type serine protease inhibitor 2-like isoform X1</fullName>
    </submittedName>
</protein>
<keyword evidence="4" id="KW-0722">Serine protease inhibitor</keyword>
<dbReference type="OrthoDB" id="4473401at2759"/>
<dbReference type="OMA" id="CRFRISV"/>
<dbReference type="InterPro" id="IPR002223">
    <property type="entry name" value="Kunitz_BPTI"/>
</dbReference>
<gene>
    <name evidence="4" type="primary">LOC129925896</name>
</gene>
<reference evidence="4" key="1">
    <citation type="submission" date="2025-08" db="UniProtKB">
        <authorList>
            <consortium name="RefSeq"/>
        </authorList>
    </citation>
    <scope>IDENTIFICATION</scope>
</reference>
<dbReference type="Proteomes" id="UP001165740">
    <property type="component" value="Chromosome 4"/>
</dbReference>
<name>A0A9W3A854_BIOGL</name>
<dbReference type="PROSITE" id="PS50279">
    <property type="entry name" value="BPTI_KUNITZ_2"/>
    <property type="match status" value="1"/>
</dbReference>
<dbReference type="SUPFAM" id="SSF57362">
    <property type="entry name" value="BPTI-like"/>
    <property type="match status" value="1"/>
</dbReference>
<dbReference type="PANTHER" id="PTHR10083">
    <property type="entry name" value="KUNITZ-TYPE PROTEASE INHIBITOR-RELATED"/>
    <property type="match status" value="1"/>
</dbReference>
<keyword evidence="4" id="KW-0646">Protease inhibitor</keyword>
<dbReference type="InterPro" id="IPR050098">
    <property type="entry name" value="TFPI/VKTCI-like"/>
</dbReference>
<dbReference type="SMART" id="SM00131">
    <property type="entry name" value="KU"/>
    <property type="match status" value="1"/>
</dbReference>
<organism evidence="3 4">
    <name type="scientific">Biomphalaria glabrata</name>
    <name type="common">Bloodfluke planorb</name>
    <name type="synonym">Freshwater snail</name>
    <dbReference type="NCBI Taxonomy" id="6526"/>
    <lineage>
        <taxon>Eukaryota</taxon>
        <taxon>Metazoa</taxon>
        <taxon>Spiralia</taxon>
        <taxon>Lophotrochozoa</taxon>
        <taxon>Mollusca</taxon>
        <taxon>Gastropoda</taxon>
        <taxon>Heterobranchia</taxon>
        <taxon>Euthyneura</taxon>
        <taxon>Panpulmonata</taxon>
        <taxon>Hygrophila</taxon>
        <taxon>Lymnaeoidea</taxon>
        <taxon>Planorbidae</taxon>
        <taxon>Biomphalaria</taxon>
    </lineage>
</organism>
<evidence type="ECO:0000256" key="1">
    <source>
        <dbReference type="ARBA" id="ARBA00023157"/>
    </source>
</evidence>
<feature type="domain" description="BPTI/Kunitz inhibitor" evidence="2">
    <location>
        <begin position="46"/>
        <end position="96"/>
    </location>
</feature>
<dbReference type="Gene3D" id="4.10.410.10">
    <property type="entry name" value="Pancreatic trypsin inhibitor Kunitz domain"/>
    <property type="match status" value="1"/>
</dbReference>
<dbReference type="FunFam" id="4.10.410.10:FF:000004">
    <property type="entry name" value="Tissue factor pathway inhibitor"/>
    <property type="match status" value="1"/>
</dbReference>
<sequence length="97" mass="10918">MRSYIACLSLRLDLLKHQQPKMLAPFIALIILQVLAPLAHSRPDFCELAPEVGPCKALIPSFYFNKSDNSCKEFFYGGCRGNSNRFSDQSLCEDTCL</sequence>
<dbReference type="PRINTS" id="PR00759">
    <property type="entry name" value="BASICPTASE"/>
</dbReference>
<dbReference type="GeneID" id="129925896"/>
<dbReference type="GO" id="GO:0004867">
    <property type="term" value="F:serine-type endopeptidase inhibitor activity"/>
    <property type="evidence" value="ECO:0007669"/>
    <property type="project" value="UniProtKB-KW"/>
</dbReference>
<evidence type="ECO:0000313" key="3">
    <source>
        <dbReference type="Proteomes" id="UP001165740"/>
    </source>
</evidence>
<dbReference type="InterPro" id="IPR020901">
    <property type="entry name" value="Prtase_inh_Kunz-CS"/>
</dbReference>
<keyword evidence="3" id="KW-1185">Reference proteome</keyword>
<evidence type="ECO:0000259" key="2">
    <source>
        <dbReference type="PROSITE" id="PS50279"/>
    </source>
</evidence>
<evidence type="ECO:0000313" key="4">
    <source>
        <dbReference type="RefSeq" id="XP_055883348.1"/>
    </source>
</evidence>
<proteinExistence type="predicted"/>
<dbReference type="RefSeq" id="XP_055883348.1">
    <property type="nucleotide sequence ID" value="XM_056027373.1"/>
</dbReference>